<organism evidence="3 4">
    <name type="scientific">Neolewinella xylanilytica</name>
    <dbReference type="NCBI Taxonomy" id="1514080"/>
    <lineage>
        <taxon>Bacteria</taxon>
        <taxon>Pseudomonadati</taxon>
        <taxon>Bacteroidota</taxon>
        <taxon>Saprospiria</taxon>
        <taxon>Saprospirales</taxon>
        <taxon>Lewinellaceae</taxon>
        <taxon>Neolewinella</taxon>
    </lineage>
</organism>
<dbReference type="EMBL" id="PTJC01000006">
    <property type="protein sequence ID" value="PPK85049.1"/>
    <property type="molecule type" value="Genomic_DNA"/>
</dbReference>
<dbReference type="Gene3D" id="3.40.640.10">
    <property type="entry name" value="Type I PLP-dependent aspartate aminotransferase-like (Major domain)"/>
    <property type="match status" value="1"/>
</dbReference>
<sequence length="492" mass="54301">MFSSYSPGATTDLSDIRRGIIGQDYRLVTHCHPGGIPLLYADWTATGRAYAPIESTIREKILPLMANTHTDTNSTGSAMTYAYESARRVIRHHVNAGTEDLLVCTGSGMTAAVNKLQRLIGCKRDFSACPERRPLVFISHMEHHSNHTSWLETGAEVVLVDCDATGLVCARRFAEAVAEFPAQRPKYAAVTACSNVTGIESPYREIAEVMHAAGGYCFVDFACSAPYVDIDMHPTDRPEASLDAIYFSPHKFLGGPGSCGVLVVHRRHLASDVPDHPGGGTVAWTNPWGSHQYLADREAREDGGTPAILQTIRAALAVRLKDRMGTTRIRRRENHLMKMLWAGLDRIPEITVLANDHRERLGIVSFNIDGLHYNLAVKMLNDHYGVQVRGGCSCAGTYGHHLLSIDRAASDQLLDRIGRNEAVVRPGWIRLSIHPTMTGAEITYLLRAIAGVATHHSRWKHAYHYCPQTASVRCLEPAYDRGILEDMAAIFR</sequence>
<dbReference type="PANTHER" id="PTHR43586:SF8">
    <property type="entry name" value="CYSTEINE DESULFURASE 1, CHLOROPLASTIC"/>
    <property type="match status" value="1"/>
</dbReference>
<dbReference type="PANTHER" id="PTHR43586">
    <property type="entry name" value="CYSTEINE DESULFURASE"/>
    <property type="match status" value="1"/>
</dbReference>
<evidence type="ECO:0000313" key="4">
    <source>
        <dbReference type="Proteomes" id="UP000237662"/>
    </source>
</evidence>
<dbReference type="OrthoDB" id="9804366at2"/>
<protein>
    <submittedName>
        <fullName evidence="3">Selenocysteine lyase/cysteine desulfurase</fullName>
    </submittedName>
</protein>
<dbReference type="InterPro" id="IPR015422">
    <property type="entry name" value="PyrdxlP-dep_Trfase_small"/>
</dbReference>
<evidence type="ECO:0000256" key="1">
    <source>
        <dbReference type="ARBA" id="ARBA00022898"/>
    </source>
</evidence>
<name>A0A2S6I1T8_9BACT</name>
<feature type="domain" description="Aminotransferase class V" evidence="2">
    <location>
        <begin position="40"/>
        <end position="445"/>
    </location>
</feature>
<proteinExistence type="predicted"/>
<keyword evidence="1" id="KW-0663">Pyridoxal phosphate</keyword>
<reference evidence="3 4" key="1">
    <citation type="submission" date="2018-02" db="EMBL/GenBank/DDBJ databases">
        <title>Genomic Encyclopedia of Archaeal and Bacterial Type Strains, Phase II (KMG-II): from individual species to whole genera.</title>
        <authorList>
            <person name="Goeker M."/>
        </authorList>
    </citation>
    <scope>NUCLEOTIDE SEQUENCE [LARGE SCALE GENOMIC DNA]</scope>
    <source>
        <strain evidence="3 4">DSM 29526</strain>
    </source>
</reference>
<accession>A0A2S6I1T8</accession>
<dbReference type="Proteomes" id="UP000237662">
    <property type="component" value="Unassembled WGS sequence"/>
</dbReference>
<dbReference type="InterPro" id="IPR000192">
    <property type="entry name" value="Aminotrans_V_dom"/>
</dbReference>
<comment type="caution">
    <text evidence="3">The sequence shown here is derived from an EMBL/GenBank/DDBJ whole genome shotgun (WGS) entry which is preliminary data.</text>
</comment>
<dbReference type="InterPro" id="IPR015424">
    <property type="entry name" value="PyrdxlP-dep_Trfase"/>
</dbReference>
<dbReference type="RefSeq" id="WP_104419571.1">
    <property type="nucleotide sequence ID" value="NZ_PTJC01000006.1"/>
</dbReference>
<dbReference type="AlphaFoldDB" id="A0A2S6I1T8"/>
<dbReference type="Pfam" id="PF00266">
    <property type="entry name" value="Aminotran_5"/>
    <property type="match status" value="1"/>
</dbReference>
<dbReference type="Gene3D" id="3.90.1150.10">
    <property type="entry name" value="Aspartate Aminotransferase, domain 1"/>
    <property type="match status" value="1"/>
</dbReference>
<dbReference type="InterPro" id="IPR015421">
    <property type="entry name" value="PyrdxlP-dep_Trfase_major"/>
</dbReference>
<dbReference type="SUPFAM" id="SSF53383">
    <property type="entry name" value="PLP-dependent transferases"/>
    <property type="match status" value="1"/>
</dbReference>
<keyword evidence="3" id="KW-0456">Lyase</keyword>
<dbReference type="GO" id="GO:0016829">
    <property type="term" value="F:lyase activity"/>
    <property type="evidence" value="ECO:0007669"/>
    <property type="project" value="UniProtKB-KW"/>
</dbReference>
<gene>
    <name evidence="3" type="ORF">CLV84_1938</name>
</gene>
<keyword evidence="4" id="KW-1185">Reference proteome</keyword>
<evidence type="ECO:0000259" key="2">
    <source>
        <dbReference type="Pfam" id="PF00266"/>
    </source>
</evidence>
<evidence type="ECO:0000313" key="3">
    <source>
        <dbReference type="EMBL" id="PPK85049.1"/>
    </source>
</evidence>